<organism evidence="2 3">
    <name type="scientific">Melipona quadrifasciata</name>
    <dbReference type="NCBI Taxonomy" id="166423"/>
    <lineage>
        <taxon>Eukaryota</taxon>
        <taxon>Metazoa</taxon>
        <taxon>Ecdysozoa</taxon>
        <taxon>Arthropoda</taxon>
        <taxon>Hexapoda</taxon>
        <taxon>Insecta</taxon>
        <taxon>Pterygota</taxon>
        <taxon>Neoptera</taxon>
        <taxon>Endopterygota</taxon>
        <taxon>Hymenoptera</taxon>
        <taxon>Apocrita</taxon>
        <taxon>Aculeata</taxon>
        <taxon>Apoidea</taxon>
        <taxon>Anthophila</taxon>
        <taxon>Apidae</taxon>
        <taxon>Melipona</taxon>
    </lineage>
</organism>
<evidence type="ECO:0008006" key="4">
    <source>
        <dbReference type="Google" id="ProtNLM"/>
    </source>
</evidence>
<name>A0A0N0BBP0_9HYME</name>
<keyword evidence="3" id="KW-1185">Reference proteome</keyword>
<proteinExistence type="predicted"/>
<feature type="chain" id="PRO_5005844876" description="Secreted protein" evidence="1">
    <location>
        <begin position="20"/>
        <end position="100"/>
    </location>
</feature>
<sequence length="100" mass="11290">MYIIYLHVIIAQSVHLTLSAMGLTLARRNTNNPVSLNEQEAWESDTFRKSHRLPADMLRQRNGKCRAKITFFHQGGLCVDGGSKFSGASRSLWLSKCRVP</sequence>
<gene>
    <name evidence="2" type="ORF">WN51_08767</name>
</gene>
<evidence type="ECO:0000313" key="3">
    <source>
        <dbReference type="Proteomes" id="UP000053105"/>
    </source>
</evidence>
<keyword evidence="1" id="KW-0732">Signal</keyword>
<accession>A0A0N0BBP0</accession>
<dbReference type="Proteomes" id="UP000053105">
    <property type="component" value="Unassembled WGS sequence"/>
</dbReference>
<evidence type="ECO:0000256" key="1">
    <source>
        <dbReference type="SAM" id="SignalP"/>
    </source>
</evidence>
<protein>
    <recommendedName>
        <fullName evidence="4">Secreted protein</fullName>
    </recommendedName>
</protein>
<feature type="signal peptide" evidence="1">
    <location>
        <begin position="1"/>
        <end position="19"/>
    </location>
</feature>
<reference evidence="2 3" key="1">
    <citation type="submission" date="2015-07" db="EMBL/GenBank/DDBJ databases">
        <title>The genome of Melipona quadrifasciata.</title>
        <authorList>
            <person name="Pan H."/>
            <person name="Kapheim K."/>
        </authorList>
    </citation>
    <scope>NUCLEOTIDE SEQUENCE [LARGE SCALE GENOMIC DNA]</scope>
    <source>
        <strain evidence="2">0111107301</strain>
        <tissue evidence="2">Whole body</tissue>
    </source>
</reference>
<dbReference type="EMBL" id="KQ436054">
    <property type="protein sequence ID" value="KOX67464.1"/>
    <property type="molecule type" value="Genomic_DNA"/>
</dbReference>
<evidence type="ECO:0000313" key="2">
    <source>
        <dbReference type="EMBL" id="KOX67464.1"/>
    </source>
</evidence>
<dbReference type="OrthoDB" id="10306449at2759"/>
<dbReference type="AlphaFoldDB" id="A0A0N0BBP0"/>